<proteinExistence type="evidence at protein level"/>
<organism evidence="2 3">
    <name type="scientific">Caenorhabditis elegans</name>
    <dbReference type="NCBI Taxonomy" id="6239"/>
    <lineage>
        <taxon>Eukaryota</taxon>
        <taxon>Metazoa</taxon>
        <taxon>Ecdysozoa</taxon>
        <taxon>Nematoda</taxon>
        <taxon>Chromadorea</taxon>
        <taxon>Rhabditida</taxon>
        <taxon>Rhabditina</taxon>
        <taxon>Rhabditomorpha</taxon>
        <taxon>Rhabditoidea</taxon>
        <taxon>Rhabditidae</taxon>
        <taxon>Peloderinae</taxon>
        <taxon>Caenorhabditis</taxon>
    </lineage>
</organism>
<dbReference type="WormBase" id="T12B5.15">
    <property type="protein sequence ID" value="CE41698"/>
    <property type="gene ID" value="WBGene00050914"/>
</dbReference>
<protein>
    <submittedName>
        <fullName evidence="2">Secreted protein</fullName>
    </submittedName>
</protein>
<dbReference type="GeneID" id="6418659"/>
<dbReference type="PaxDb" id="6239-T12B5.15"/>
<keyword evidence="5" id="KW-1267">Proteomics identification</keyword>
<dbReference type="STRING" id="6239.T12B5.15.1"/>
<dbReference type="UCSC" id="T12B5.15">
    <property type="organism name" value="c. elegans"/>
</dbReference>
<dbReference type="EMBL" id="BX284603">
    <property type="protein sequence ID" value="CCD73263.1"/>
    <property type="molecule type" value="Genomic_DNA"/>
</dbReference>
<feature type="signal peptide" evidence="1">
    <location>
        <begin position="1"/>
        <end position="18"/>
    </location>
</feature>
<dbReference type="HOGENOM" id="CLU_2624247_0_0_1"/>
<evidence type="ECO:0000313" key="2">
    <source>
        <dbReference type="EMBL" id="CCD73263.1"/>
    </source>
</evidence>
<dbReference type="CTD" id="6418659"/>
<evidence type="ECO:0000256" key="1">
    <source>
        <dbReference type="SAM" id="SignalP"/>
    </source>
</evidence>
<dbReference type="InParanoid" id="A8WJ47"/>
<keyword evidence="1" id="KW-0732">Signal</keyword>
<accession>A8WJ47</accession>
<evidence type="ECO:0007829" key="5">
    <source>
        <dbReference type="PeptideAtlas" id="A8WJ47"/>
    </source>
</evidence>
<dbReference type="RefSeq" id="NP_001122720.1">
    <property type="nucleotide sequence ID" value="NM_001129248.2"/>
</dbReference>
<dbReference type="PROSITE" id="PS51257">
    <property type="entry name" value="PROKAR_LIPOPROTEIN"/>
    <property type="match status" value="1"/>
</dbReference>
<feature type="chain" id="PRO_5002731117" evidence="1">
    <location>
        <begin position="19"/>
        <end position="78"/>
    </location>
</feature>
<evidence type="ECO:0000313" key="4">
    <source>
        <dbReference type="WormBase" id="T12B5.15"/>
    </source>
</evidence>
<reference evidence="2 3" key="1">
    <citation type="journal article" date="1998" name="Science">
        <title>Genome sequence of the nematode C. elegans: a platform for investigating biology.</title>
        <authorList>
            <consortium name="The C. elegans sequencing consortium"/>
            <person name="Sulson J.E."/>
            <person name="Waterston R."/>
        </authorList>
    </citation>
    <scope>NUCLEOTIDE SEQUENCE [LARGE SCALE GENOMIC DNA]</scope>
    <source>
        <strain evidence="2 3">Bristol N2</strain>
    </source>
</reference>
<dbReference type="AGR" id="WB:WBGene00050914"/>
<evidence type="ECO:0000313" key="3">
    <source>
        <dbReference type="Proteomes" id="UP000001940"/>
    </source>
</evidence>
<gene>
    <name evidence="2" type="ORF">CELE_T12B5.15</name>
    <name evidence="2 4" type="ORF">T12B5.15</name>
</gene>
<name>A8WJ47_CAEEL</name>
<dbReference type="Bgee" id="WBGene00050914">
    <property type="expression patterns" value="Expressed in adult organism and 1 other cell type or tissue"/>
</dbReference>
<dbReference type="FunCoup" id="A8WJ47">
    <property type="interactions" value="178"/>
</dbReference>
<dbReference type="Proteomes" id="UP000001940">
    <property type="component" value="Chromosome III"/>
</dbReference>
<sequence length="78" mass="8753">MKILILAIFFAIFISGSALGCARETCSDDSECESNELCGFRGQEGKKFCQPKCSSDADCSKLRRCDIDRCAYRKDPHY</sequence>
<dbReference type="KEGG" id="cel:CELE_T12B5.15"/>
<keyword evidence="3" id="KW-1185">Reference proteome</keyword>
<dbReference type="AlphaFoldDB" id="A8WJ47"/>
<dbReference type="PeptideAtlas" id="A8WJ47"/>